<feature type="compositionally biased region" description="Basic residues" evidence="1">
    <location>
        <begin position="177"/>
        <end position="206"/>
    </location>
</feature>
<dbReference type="Proteomes" id="UP000015106">
    <property type="component" value="Chromosome 5"/>
</dbReference>
<reference evidence="3" key="1">
    <citation type="journal article" date="2013" name="Nature">
        <title>Draft genome of the wheat A-genome progenitor Triticum urartu.</title>
        <authorList>
            <person name="Ling H.Q."/>
            <person name="Zhao S."/>
            <person name="Liu D."/>
            <person name="Wang J."/>
            <person name="Sun H."/>
            <person name="Zhang C."/>
            <person name="Fan H."/>
            <person name="Li D."/>
            <person name="Dong L."/>
            <person name="Tao Y."/>
            <person name="Gao C."/>
            <person name="Wu H."/>
            <person name="Li Y."/>
            <person name="Cui Y."/>
            <person name="Guo X."/>
            <person name="Zheng S."/>
            <person name="Wang B."/>
            <person name="Yu K."/>
            <person name="Liang Q."/>
            <person name="Yang W."/>
            <person name="Lou X."/>
            <person name="Chen J."/>
            <person name="Feng M."/>
            <person name="Jian J."/>
            <person name="Zhang X."/>
            <person name="Luo G."/>
            <person name="Jiang Y."/>
            <person name="Liu J."/>
            <person name="Wang Z."/>
            <person name="Sha Y."/>
            <person name="Zhang B."/>
            <person name="Wu H."/>
            <person name="Tang D."/>
            <person name="Shen Q."/>
            <person name="Xue P."/>
            <person name="Zou S."/>
            <person name="Wang X."/>
            <person name="Liu X."/>
            <person name="Wang F."/>
            <person name="Yang Y."/>
            <person name="An X."/>
            <person name="Dong Z."/>
            <person name="Zhang K."/>
            <person name="Zhang X."/>
            <person name="Luo M.C."/>
            <person name="Dvorak J."/>
            <person name="Tong Y."/>
            <person name="Wang J."/>
            <person name="Yang H."/>
            <person name="Li Z."/>
            <person name="Wang D."/>
            <person name="Zhang A."/>
            <person name="Wang J."/>
        </authorList>
    </citation>
    <scope>NUCLEOTIDE SEQUENCE</scope>
    <source>
        <strain evidence="3">cv. G1812</strain>
    </source>
</reference>
<sequence>LQNRPRPPPPSAKRSSSGGLDPTRHLPLAGQTPIHPFSNLLDPPPPRHHGHAPPPPPAPRAAPPLPRPGPRRLALPAPGHLQRLGARLRLRGPRAGARPGSHLLRRRRRRRRRQVRLGPRRRGPGLAARRRGRARRRRAALRVPRPRGGRRGHARAGLRRVRRLEPPRRPRGGGGARARRGRLRRRPRRPGVRLRRQGPRPRRAARGVRLRWRWRGPRGAPLTVGLKRVLVAAGVALKITGAQRVFFSHPHSIGLLANGSLVATNKDLRQILPLSHSTCAPLLHMRVVGSSVTIVAHETNVSGGHMKPLLTSGDAIELLSDQSEVNDMSDRLISACAFCSISPRLPRLEKLLKTWFSERNGFNRTMNFFEARVTSMTLVKFRLELERDITEEDDMWDDVPEWKTLPVVQRITLDVIARVEEEGRLKAISVKKVRKSLQIADATSWSSLTSNVSFADFTSLVLPPDPLSLDVKW</sequence>
<accession>A0A8R7QGC0</accession>
<protein>
    <submittedName>
        <fullName evidence="2">Uncharacterized protein</fullName>
    </submittedName>
</protein>
<feature type="region of interest" description="Disordered" evidence="1">
    <location>
        <begin position="1"/>
        <end position="206"/>
    </location>
</feature>
<feature type="compositionally biased region" description="Pro residues" evidence="1">
    <location>
        <begin position="52"/>
        <end position="68"/>
    </location>
</feature>
<feature type="compositionally biased region" description="Pro residues" evidence="1">
    <location>
        <begin position="1"/>
        <end position="11"/>
    </location>
</feature>
<dbReference type="Gramene" id="TuG1812G0500004261.01.T02">
    <property type="protein sequence ID" value="TuG1812G0500004261.01.T02"/>
    <property type="gene ID" value="TuG1812G0500004261.01"/>
</dbReference>
<evidence type="ECO:0000256" key="1">
    <source>
        <dbReference type="SAM" id="MobiDB-lite"/>
    </source>
</evidence>
<proteinExistence type="predicted"/>
<dbReference type="InterPro" id="IPR053283">
    <property type="entry name" value="TUNICAMYCIN_INDUCED_1"/>
</dbReference>
<dbReference type="EnsemblPlants" id="TuG1812G0500004261.01.T02">
    <property type="protein sequence ID" value="TuG1812G0500004261.01.T02"/>
    <property type="gene ID" value="TuG1812G0500004261.01"/>
</dbReference>
<name>A0A8R7QGC0_TRIUA</name>
<dbReference type="PANTHER" id="PTHR34454:SF3">
    <property type="entry name" value="PEPTIDASE I, PUTATIVE-RELATED"/>
    <property type="match status" value="1"/>
</dbReference>
<dbReference type="PANTHER" id="PTHR34454">
    <property type="entry name" value="TUNICAMYCIN INDUCED PROTEIN"/>
    <property type="match status" value="1"/>
</dbReference>
<organism evidence="2 3">
    <name type="scientific">Triticum urartu</name>
    <name type="common">Red wild einkorn</name>
    <name type="synonym">Crithodium urartu</name>
    <dbReference type="NCBI Taxonomy" id="4572"/>
    <lineage>
        <taxon>Eukaryota</taxon>
        <taxon>Viridiplantae</taxon>
        <taxon>Streptophyta</taxon>
        <taxon>Embryophyta</taxon>
        <taxon>Tracheophyta</taxon>
        <taxon>Spermatophyta</taxon>
        <taxon>Magnoliopsida</taxon>
        <taxon>Liliopsida</taxon>
        <taxon>Poales</taxon>
        <taxon>Poaceae</taxon>
        <taxon>BOP clade</taxon>
        <taxon>Pooideae</taxon>
        <taxon>Triticodae</taxon>
        <taxon>Triticeae</taxon>
        <taxon>Triticinae</taxon>
        <taxon>Triticum</taxon>
    </lineage>
</organism>
<feature type="compositionally biased region" description="Low complexity" evidence="1">
    <location>
        <begin position="71"/>
        <end position="85"/>
    </location>
</feature>
<evidence type="ECO:0000313" key="3">
    <source>
        <dbReference type="Proteomes" id="UP000015106"/>
    </source>
</evidence>
<gene>
    <name evidence="2" type="primary">LOC125510695</name>
</gene>
<feature type="compositionally biased region" description="Basic residues" evidence="1">
    <location>
        <begin position="103"/>
        <end position="162"/>
    </location>
</feature>
<dbReference type="AlphaFoldDB" id="A0A8R7QGC0"/>
<reference evidence="2" key="2">
    <citation type="submission" date="2018-03" db="EMBL/GenBank/DDBJ databases">
        <title>The Triticum urartu genome reveals the dynamic nature of wheat genome evolution.</title>
        <authorList>
            <person name="Ling H."/>
            <person name="Ma B."/>
            <person name="Shi X."/>
            <person name="Liu H."/>
            <person name="Dong L."/>
            <person name="Sun H."/>
            <person name="Cao Y."/>
            <person name="Gao Q."/>
            <person name="Zheng S."/>
            <person name="Li Y."/>
            <person name="Yu Y."/>
            <person name="Du H."/>
            <person name="Qi M."/>
            <person name="Li Y."/>
            <person name="Yu H."/>
            <person name="Cui Y."/>
            <person name="Wang N."/>
            <person name="Chen C."/>
            <person name="Wu H."/>
            <person name="Zhao Y."/>
            <person name="Zhang J."/>
            <person name="Li Y."/>
            <person name="Zhou W."/>
            <person name="Zhang B."/>
            <person name="Hu W."/>
            <person name="Eijk M."/>
            <person name="Tang J."/>
            <person name="Witsenboer H."/>
            <person name="Zhao S."/>
            <person name="Li Z."/>
            <person name="Zhang A."/>
            <person name="Wang D."/>
            <person name="Liang C."/>
        </authorList>
    </citation>
    <scope>NUCLEOTIDE SEQUENCE [LARGE SCALE GENOMIC DNA]</scope>
    <source>
        <strain evidence="2">cv. G1812</strain>
    </source>
</reference>
<keyword evidence="3" id="KW-1185">Reference proteome</keyword>
<evidence type="ECO:0000313" key="2">
    <source>
        <dbReference type="EnsemblPlants" id="TuG1812G0500004261.01.T02"/>
    </source>
</evidence>
<reference evidence="2" key="3">
    <citation type="submission" date="2022-06" db="UniProtKB">
        <authorList>
            <consortium name="EnsemblPlants"/>
        </authorList>
    </citation>
    <scope>IDENTIFICATION</scope>
</reference>